<dbReference type="AlphaFoldDB" id="A0A1E5LFJ4"/>
<evidence type="ECO:0000256" key="1">
    <source>
        <dbReference type="ARBA" id="ARBA00023015"/>
    </source>
</evidence>
<keyword evidence="6" id="KW-1185">Reference proteome</keyword>
<dbReference type="SUPFAM" id="SSF46785">
    <property type="entry name" value="Winged helix' DNA-binding domain"/>
    <property type="match status" value="1"/>
</dbReference>
<dbReference type="GO" id="GO:0003677">
    <property type="term" value="F:DNA binding"/>
    <property type="evidence" value="ECO:0007669"/>
    <property type="project" value="UniProtKB-KW"/>
</dbReference>
<dbReference type="Pfam" id="PF09860">
    <property type="entry name" value="DUF2087"/>
    <property type="match status" value="1"/>
</dbReference>
<evidence type="ECO:0000256" key="2">
    <source>
        <dbReference type="ARBA" id="ARBA00023125"/>
    </source>
</evidence>
<dbReference type="OrthoDB" id="529288at2"/>
<dbReference type="CDD" id="cd00090">
    <property type="entry name" value="HTH_ARSR"/>
    <property type="match status" value="1"/>
</dbReference>
<protein>
    <submittedName>
        <fullName evidence="5">ArsR family transcriptional regulator</fullName>
    </submittedName>
</protein>
<dbReference type="PANTHER" id="PTHR33154">
    <property type="entry name" value="TRANSCRIPTIONAL REGULATOR, ARSR FAMILY"/>
    <property type="match status" value="1"/>
</dbReference>
<reference evidence="5 6" key="1">
    <citation type="submission" date="2016-08" db="EMBL/GenBank/DDBJ databases">
        <title>Genome of Bacillus solimangrovi GH2-4.</title>
        <authorList>
            <person name="Lim S."/>
            <person name="Kim B.-C."/>
        </authorList>
    </citation>
    <scope>NUCLEOTIDE SEQUENCE [LARGE SCALE GENOMIC DNA]</scope>
    <source>
        <strain evidence="5 6">GH2-4</strain>
    </source>
</reference>
<evidence type="ECO:0000256" key="3">
    <source>
        <dbReference type="ARBA" id="ARBA00023163"/>
    </source>
</evidence>
<dbReference type="InterPro" id="IPR018656">
    <property type="entry name" value="DUF2087"/>
</dbReference>
<accession>A0A1E5LFJ4</accession>
<comment type="caution">
    <text evidence="5">The sequence shown here is derived from an EMBL/GenBank/DDBJ whole genome shotgun (WGS) entry which is preliminary data.</text>
</comment>
<keyword evidence="3" id="KW-0804">Transcription</keyword>
<sequence>MQLDKLVSFHKALADVNRVKIITLLKQGPLHGQAIAGKLGLKPPTITHHVRKLREVGLIRERREKNTIYFHLDEKKLELMSTAILSVVDKQERPSLKRNENYEIVRNFLTLDGKLKQLPSQQKKKILVLAHFIQQLEIGKTYPEAGINAFIQSFYEDYATIRREFIMNHFMYREEGMYMCNPKEMWPVEV</sequence>
<keyword evidence="1" id="KW-0805">Transcription regulation</keyword>
<keyword evidence="2" id="KW-0238">DNA-binding</keyword>
<dbReference type="InterPro" id="IPR036390">
    <property type="entry name" value="WH_DNA-bd_sf"/>
</dbReference>
<dbReference type="Pfam" id="PF01022">
    <property type="entry name" value="HTH_5"/>
    <property type="match status" value="1"/>
</dbReference>
<dbReference type="PROSITE" id="PS50987">
    <property type="entry name" value="HTH_ARSR_2"/>
    <property type="match status" value="1"/>
</dbReference>
<proteinExistence type="predicted"/>
<evidence type="ECO:0000313" key="5">
    <source>
        <dbReference type="EMBL" id="OEH92826.1"/>
    </source>
</evidence>
<feature type="domain" description="HTH arsR-type" evidence="4">
    <location>
        <begin position="1"/>
        <end position="92"/>
    </location>
</feature>
<dbReference type="InterPro" id="IPR001845">
    <property type="entry name" value="HTH_ArsR_DNA-bd_dom"/>
</dbReference>
<dbReference type="Proteomes" id="UP000095209">
    <property type="component" value="Unassembled WGS sequence"/>
</dbReference>
<dbReference type="NCBIfam" id="NF033788">
    <property type="entry name" value="HTH_metalloreg"/>
    <property type="match status" value="1"/>
</dbReference>
<dbReference type="Gene3D" id="1.10.10.10">
    <property type="entry name" value="Winged helix-like DNA-binding domain superfamily/Winged helix DNA-binding domain"/>
    <property type="match status" value="1"/>
</dbReference>
<dbReference type="InterPro" id="IPR036388">
    <property type="entry name" value="WH-like_DNA-bd_sf"/>
</dbReference>
<dbReference type="PRINTS" id="PR00778">
    <property type="entry name" value="HTHARSR"/>
</dbReference>
<dbReference type="RefSeq" id="WP_069717268.1">
    <property type="nucleotide sequence ID" value="NZ_MJEH01000022.1"/>
</dbReference>
<dbReference type="STRING" id="1305675.BFG57_02190"/>
<evidence type="ECO:0000259" key="4">
    <source>
        <dbReference type="PROSITE" id="PS50987"/>
    </source>
</evidence>
<dbReference type="GO" id="GO:0003700">
    <property type="term" value="F:DNA-binding transcription factor activity"/>
    <property type="evidence" value="ECO:0007669"/>
    <property type="project" value="InterPro"/>
</dbReference>
<dbReference type="EMBL" id="MJEH01000022">
    <property type="protein sequence ID" value="OEH92826.1"/>
    <property type="molecule type" value="Genomic_DNA"/>
</dbReference>
<dbReference type="InterPro" id="IPR051081">
    <property type="entry name" value="HTH_MetalResp_TranReg"/>
</dbReference>
<organism evidence="5 6">
    <name type="scientific">Bacillus solimangrovi</name>
    <dbReference type="NCBI Taxonomy" id="1305675"/>
    <lineage>
        <taxon>Bacteria</taxon>
        <taxon>Bacillati</taxon>
        <taxon>Bacillota</taxon>
        <taxon>Bacilli</taxon>
        <taxon>Bacillales</taxon>
        <taxon>Bacillaceae</taxon>
        <taxon>Bacillus</taxon>
    </lineage>
</organism>
<gene>
    <name evidence="5" type="ORF">BFG57_02190</name>
</gene>
<dbReference type="SMART" id="SM00418">
    <property type="entry name" value="HTH_ARSR"/>
    <property type="match status" value="1"/>
</dbReference>
<dbReference type="InterPro" id="IPR011991">
    <property type="entry name" value="ArsR-like_HTH"/>
</dbReference>
<dbReference type="PANTHER" id="PTHR33154:SF33">
    <property type="entry name" value="TRANSCRIPTIONAL REPRESSOR SDPR"/>
    <property type="match status" value="1"/>
</dbReference>
<name>A0A1E5LFJ4_9BACI</name>
<evidence type="ECO:0000313" key="6">
    <source>
        <dbReference type="Proteomes" id="UP000095209"/>
    </source>
</evidence>